<feature type="transmembrane region" description="Helical" evidence="8">
    <location>
        <begin position="112"/>
        <end position="134"/>
    </location>
</feature>
<feature type="transmembrane region" description="Helical" evidence="8">
    <location>
        <begin position="74"/>
        <end position="100"/>
    </location>
</feature>
<dbReference type="Gene3D" id="1.20.140.150">
    <property type="match status" value="1"/>
</dbReference>
<accession>A0A4Z2C0J2</accession>
<organism evidence="9 10">
    <name type="scientific">Takifugu bimaculatus</name>
    <dbReference type="NCBI Taxonomy" id="433685"/>
    <lineage>
        <taxon>Eukaryota</taxon>
        <taxon>Metazoa</taxon>
        <taxon>Chordata</taxon>
        <taxon>Craniata</taxon>
        <taxon>Vertebrata</taxon>
        <taxon>Euteleostomi</taxon>
        <taxon>Actinopterygii</taxon>
        <taxon>Neopterygii</taxon>
        <taxon>Teleostei</taxon>
        <taxon>Neoteleostei</taxon>
        <taxon>Acanthomorphata</taxon>
        <taxon>Eupercaria</taxon>
        <taxon>Tetraodontiformes</taxon>
        <taxon>Tetradontoidea</taxon>
        <taxon>Tetraodontidae</taxon>
        <taxon>Takifugu</taxon>
    </lineage>
</organism>
<evidence type="ECO:0000256" key="7">
    <source>
        <dbReference type="ARBA" id="ARBA00023136"/>
    </source>
</evidence>
<dbReference type="InterPro" id="IPR006187">
    <property type="entry name" value="Claudin"/>
</dbReference>
<keyword evidence="3 8" id="KW-1003">Cell membrane</keyword>
<proteinExistence type="inferred from homology"/>
<feature type="transmembrane region" description="Helical" evidence="8">
    <location>
        <begin position="163"/>
        <end position="183"/>
    </location>
</feature>
<evidence type="ECO:0000256" key="3">
    <source>
        <dbReference type="ARBA" id="ARBA00022475"/>
    </source>
</evidence>
<keyword evidence="6 8" id="KW-1133">Transmembrane helix</keyword>
<comment type="caution">
    <text evidence="8">Lacks conserved residue(s) required for the propagation of feature annotation.</text>
</comment>
<evidence type="ECO:0000256" key="1">
    <source>
        <dbReference type="ARBA" id="ARBA00008295"/>
    </source>
</evidence>
<dbReference type="Proteomes" id="UP000516260">
    <property type="component" value="Chromosome 15"/>
</dbReference>
<evidence type="ECO:0000256" key="5">
    <source>
        <dbReference type="ARBA" id="ARBA00022949"/>
    </source>
</evidence>
<name>A0A4Z2C0J2_9TELE</name>
<protein>
    <recommendedName>
        <fullName evidence="8">Claudin</fullName>
    </recommendedName>
</protein>
<evidence type="ECO:0000256" key="2">
    <source>
        <dbReference type="ARBA" id="ARBA00022427"/>
    </source>
</evidence>
<dbReference type="GO" id="GO:0005886">
    <property type="term" value="C:plasma membrane"/>
    <property type="evidence" value="ECO:0007669"/>
    <property type="project" value="UniProtKB-SubCell"/>
</dbReference>
<comment type="subcellular location">
    <subcellularLocation>
        <location evidence="8">Cell junction</location>
        <location evidence="8">Tight junction</location>
    </subcellularLocation>
    <subcellularLocation>
        <location evidence="8">Cell membrane</location>
        <topology evidence="8">Multi-pass membrane protein</topology>
    </subcellularLocation>
</comment>
<dbReference type="AlphaFoldDB" id="A0A4Z2C0J2"/>
<dbReference type="PRINTS" id="PR01077">
    <property type="entry name" value="CLAUDIN"/>
</dbReference>
<comment type="function">
    <text evidence="8">Claudins function as major constituents of the tight junction complexes that regulate the permeability of epithelia.</text>
</comment>
<comment type="similarity">
    <text evidence="1 8">Belongs to the claudin family.</text>
</comment>
<dbReference type="PANTHER" id="PTHR12002">
    <property type="entry name" value="CLAUDIN"/>
    <property type="match status" value="1"/>
</dbReference>
<dbReference type="GO" id="GO:0005198">
    <property type="term" value="F:structural molecule activity"/>
    <property type="evidence" value="ECO:0007669"/>
    <property type="project" value="InterPro"/>
</dbReference>
<reference evidence="9 10" key="1">
    <citation type="submission" date="2019-04" db="EMBL/GenBank/DDBJ databases">
        <title>The sequence and de novo assembly of Takifugu bimaculatus genome using PacBio and Hi-C technologies.</title>
        <authorList>
            <person name="Xu P."/>
            <person name="Liu B."/>
            <person name="Zhou Z."/>
        </authorList>
    </citation>
    <scope>NUCLEOTIDE SEQUENCE [LARGE SCALE GENOMIC DNA]</scope>
    <source>
        <strain evidence="9">TB-2018</strain>
        <tissue evidence="9">Muscle</tissue>
    </source>
</reference>
<keyword evidence="5 8" id="KW-0965">Cell junction</keyword>
<evidence type="ECO:0000256" key="6">
    <source>
        <dbReference type="ARBA" id="ARBA00022989"/>
    </source>
</evidence>
<comment type="caution">
    <text evidence="9">The sequence shown here is derived from an EMBL/GenBank/DDBJ whole genome shotgun (WGS) entry which is preliminary data.</text>
</comment>
<dbReference type="PROSITE" id="PS01346">
    <property type="entry name" value="CLAUDIN"/>
    <property type="match status" value="1"/>
</dbReference>
<dbReference type="GO" id="GO:0005923">
    <property type="term" value="C:bicellular tight junction"/>
    <property type="evidence" value="ECO:0007669"/>
    <property type="project" value="UniProtKB-SubCell"/>
</dbReference>
<keyword evidence="10" id="KW-1185">Reference proteome</keyword>
<keyword evidence="7 8" id="KW-0472">Membrane</keyword>
<gene>
    <name evidence="9" type="ORF">fugu_014140</name>
</gene>
<evidence type="ECO:0000313" key="10">
    <source>
        <dbReference type="Proteomes" id="UP000516260"/>
    </source>
</evidence>
<sequence>MAPSVLQNGGFLLAVVGTAALIAATGTSKWSVRDRPRDEEASLYRHKGLWQDCATTFSGFTQCGSLQGSSGAFWAVRALMIIGVLLSVLGAMMSLFSLVLGSLEDSTKARMCLTAGVAIIIAGVCGITGASIYASHILASLKTSTYGGGHEANAQGGTPTYTFGPASFVGLMGGNVLVMAGILKSMAFREIMKAENASHLQFVYKPQLYFRTDAGAEKPSGGNQFQNYV</sequence>
<evidence type="ECO:0000256" key="4">
    <source>
        <dbReference type="ARBA" id="ARBA00022692"/>
    </source>
</evidence>
<dbReference type="Pfam" id="PF00822">
    <property type="entry name" value="PMP22_Claudin"/>
    <property type="match status" value="1"/>
</dbReference>
<dbReference type="InterPro" id="IPR017974">
    <property type="entry name" value="Claudin_CS"/>
</dbReference>
<dbReference type="InterPro" id="IPR004031">
    <property type="entry name" value="PMP22/EMP/MP20/Claudin"/>
</dbReference>
<evidence type="ECO:0000256" key="8">
    <source>
        <dbReference type="RuleBase" id="RU060637"/>
    </source>
</evidence>
<keyword evidence="4 8" id="KW-0812">Transmembrane</keyword>
<keyword evidence="2 8" id="KW-0796">Tight junction</keyword>
<dbReference type="EMBL" id="SWLE01000007">
    <property type="protein sequence ID" value="TNM97894.1"/>
    <property type="molecule type" value="Genomic_DNA"/>
</dbReference>
<evidence type="ECO:0000313" key="9">
    <source>
        <dbReference type="EMBL" id="TNM97894.1"/>
    </source>
</evidence>